<sequence length="167" mass="17973">MLSKPMKTQYGVGMMEVLVAIVILSIAILGFVALQVRATVATEEAIKRSDALVILHGLAEKIRLNSAGDYSQAIPTTKIECTLDSSCISDHQALADLYEQQQFAQTKNITLGVADCPNTSANQNRVCLIAAWNETEAEVAGASETNECLNSNGKYISNSDCLVLEAY</sequence>
<feature type="domain" description="Type IV pilin Tt1218-like" evidence="1">
    <location>
        <begin position="33"/>
        <end position="91"/>
    </location>
</feature>
<gene>
    <name evidence="2" type="primary">pilV</name>
    <name evidence="2" type="ORF">H9629_08870</name>
</gene>
<dbReference type="RefSeq" id="WP_191730949.1">
    <property type="nucleotide sequence ID" value="NZ_JACSPT010000010.1"/>
</dbReference>
<dbReference type="NCBIfam" id="TIGR02523">
    <property type="entry name" value="type_IV_pilV"/>
    <property type="match status" value="1"/>
</dbReference>
<comment type="caution">
    <text evidence="2">The sequence shown here is derived from an EMBL/GenBank/DDBJ whole genome shotgun (WGS) entry which is preliminary data.</text>
</comment>
<protein>
    <submittedName>
        <fullName evidence="2">Type IV pilus modification protein PilV</fullName>
    </submittedName>
</protein>
<accession>A0ABR8VXG4</accession>
<evidence type="ECO:0000259" key="1">
    <source>
        <dbReference type="Pfam" id="PF22150"/>
    </source>
</evidence>
<evidence type="ECO:0000313" key="3">
    <source>
        <dbReference type="Proteomes" id="UP000621930"/>
    </source>
</evidence>
<organism evidence="2 3">
    <name type="scientific">Acinetobacter pecorum</name>
    <dbReference type="NCBI Taxonomy" id="2762215"/>
    <lineage>
        <taxon>Bacteria</taxon>
        <taxon>Pseudomonadati</taxon>
        <taxon>Pseudomonadota</taxon>
        <taxon>Gammaproteobacteria</taxon>
        <taxon>Moraxellales</taxon>
        <taxon>Moraxellaceae</taxon>
        <taxon>Acinetobacter</taxon>
    </lineage>
</organism>
<evidence type="ECO:0000313" key="2">
    <source>
        <dbReference type="EMBL" id="MBD8009448.1"/>
    </source>
</evidence>
<name>A0ABR8VXG4_9GAMM</name>
<dbReference type="InterPro" id="IPR013362">
    <property type="entry name" value="Pilus_4_PilV"/>
</dbReference>
<keyword evidence="3" id="KW-1185">Reference proteome</keyword>
<dbReference type="EMBL" id="JACSPT010000010">
    <property type="protein sequence ID" value="MBD8009448.1"/>
    <property type="molecule type" value="Genomic_DNA"/>
</dbReference>
<proteinExistence type="predicted"/>
<dbReference type="InterPro" id="IPR054402">
    <property type="entry name" value="Tt1218-like_dom"/>
</dbReference>
<reference evidence="2 3" key="1">
    <citation type="submission" date="2020-08" db="EMBL/GenBank/DDBJ databases">
        <title>A Genomic Blueprint of the Chicken Gut Microbiome.</title>
        <authorList>
            <person name="Gilroy R."/>
            <person name="Ravi A."/>
            <person name="Getino M."/>
            <person name="Pursley I."/>
            <person name="Horton D.L."/>
            <person name="Alikhan N.-F."/>
            <person name="Baker D."/>
            <person name="Gharbi K."/>
            <person name="Hall N."/>
            <person name="Watson M."/>
            <person name="Adriaenssens E.M."/>
            <person name="Foster-Nyarko E."/>
            <person name="Jarju S."/>
            <person name="Secka A."/>
            <person name="Antonio M."/>
            <person name="Oren A."/>
            <person name="Chaudhuri R."/>
            <person name="La Ragione R.M."/>
            <person name="Hildebrand F."/>
            <person name="Pallen M.J."/>
        </authorList>
    </citation>
    <scope>NUCLEOTIDE SEQUENCE [LARGE SCALE GENOMIC DNA]</scope>
    <source>
        <strain evidence="2 3">Sa1BUA6</strain>
    </source>
</reference>
<dbReference type="Proteomes" id="UP000621930">
    <property type="component" value="Unassembled WGS sequence"/>
</dbReference>
<dbReference type="Pfam" id="PF22150">
    <property type="entry name" value="Tt1218-like"/>
    <property type="match status" value="1"/>
</dbReference>